<evidence type="ECO:0000256" key="5">
    <source>
        <dbReference type="ARBA" id="ARBA00023136"/>
    </source>
</evidence>
<dbReference type="PROSITE" id="PS50026">
    <property type="entry name" value="EGF_3"/>
    <property type="match status" value="1"/>
</dbReference>
<dbReference type="InterPro" id="IPR036436">
    <property type="entry name" value="Disintegrin_dom_sf"/>
</dbReference>
<dbReference type="PROSITE" id="PS50215">
    <property type="entry name" value="ADAM_MEPRO"/>
    <property type="match status" value="1"/>
</dbReference>
<proteinExistence type="predicted"/>
<evidence type="ECO:0000256" key="10">
    <source>
        <dbReference type="SAM" id="MobiDB-lite"/>
    </source>
</evidence>
<dbReference type="SUPFAM" id="SSF55486">
    <property type="entry name" value="Metalloproteases ('zincins'), catalytic domain"/>
    <property type="match status" value="1"/>
</dbReference>
<feature type="binding site" evidence="9">
    <location>
        <position position="191"/>
    </location>
    <ligand>
        <name>Zn(2+)</name>
        <dbReference type="ChEBI" id="CHEBI:29105"/>
        <note>catalytic</note>
    </ligand>
</feature>
<dbReference type="Gene3D" id="4.10.70.10">
    <property type="entry name" value="Disintegrin domain"/>
    <property type="match status" value="1"/>
</dbReference>
<keyword evidence="8" id="KW-0245">EGF-like domain</keyword>
<dbReference type="FunFam" id="4.10.70.10:FF:000001">
    <property type="entry name" value="Disintegrin and metalloproteinase domain-containing protein 22"/>
    <property type="match status" value="1"/>
</dbReference>
<dbReference type="GO" id="GO:0006509">
    <property type="term" value="P:membrane protein ectodomain proteolysis"/>
    <property type="evidence" value="ECO:0007669"/>
    <property type="project" value="TreeGrafter"/>
</dbReference>
<keyword evidence="4" id="KW-0482">Metalloprotease</keyword>
<dbReference type="EMBL" id="WNWW01000364">
    <property type="protein sequence ID" value="KAF3425717.1"/>
    <property type="molecule type" value="Genomic_DNA"/>
</dbReference>
<feature type="binding site" evidence="9">
    <location>
        <position position="201"/>
    </location>
    <ligand>
        <name>Zn(2+)</name>
        <dbReference type="ChEBI" id="CHEBI:29105"/>
        <note>catalytic</note>
    </ligand>
</feature>
<keyword evidence="9" id="KW-0479">Metal-binding</keyword>
<feature type="domain" description="Peptidase M12B" evidence="14">
    <location>
        <begin position="55"/>
        <end position="251"/>
    </location>
</feature>
<evidence type="ECO:0000256" key="3">
    <source>
        <dbReference type="ARBA" id="ARBA00022989"/>
    </source>
</evidence>
<evidence type="ECO:0000256" key="9">
    <source>
        <dbReference type="PROSITE-ProRule" id="PRU00276"/>
    </source>
</evidence>
<feature type="domain" description="Disintegrin" evidence="13">
    <location>
        <begin position="257"/>
        <end position="345"/>
    </location>
</feature>
<gene>
    <name evidence="15" type="ORF">E2986_05523</name>
</gene>
<dbReference type="FunFam" id="3.40.390.10:FF:000002">
    <property type="entry name" value="Disintegrin and metalloproteinase domain-containing protein 22"/>
    <property type="match status" value="1"/>
</dbReference>
<evidence type="ECO:0008006" key="17">
    <source>
        <dbReference type="Google" id="ProtNLM"/>
    </source>
</evidence>
<dbReference type="Gene3D" id="3.40.390.10">
    <property type="entry name" value="Collagenase (Catalytic Domain)"/>
    <property type="match status" value="1"/>
</dbReference>
<dbReference type="SUPFAM" id="SSF57552">
    <property type="entry name" value="Blood coagulation inhibitor (disintegrin)"/>
    <property type="match status" value="1"/>
</dbReference>
<dbReference type="GO" id="GO:0004222">
    <property type="term" value="F:metalloendopeptidase activity"/>
    <property type="evidence" value="ECO:0007669"/>
    <property type="project" value="InterPro"/>
</dbReference>
<feature type="domain" description="EGF-like" evidence="12">
    <location>
        <begin position="497"/>
        <end position="529"/>
    </location>
</feature>
<feature type="region of interest" description="Disordered" evidence="10">
    <location>
        <begin position="1"/>
        <end position="23"/>
    </location>
</feature>
<feature type="active site" evidence="9">
    <location>
        <position position="192"/>
    </location>
</feature>
<dbReference type="AlphaFoldDB" id="A0A833S0V6"/>
<evidence type="ECO:0000259" key="13">
    <source>
        <dbReference type="PROSITE" id="PS50214"/>
    </source>
</evidence>
<dbReference type="Gene3D" id="2.10.25.10">
    <property type="entry name" value="Laminin"/>
    <property type="match status" value="1"/>
</dbReference>
<dbReference type="GO" id="GO:0046872">
    <property type="term" value="F:metal ion binding"/>
    <property type="evidence" value="ECO:0007669"/>
    <property type="project" value="UniProtKB-KW"/>
</dbReference>
<feature type="transmembrane region" description="Helical" evidence="11">
    <location>
        <begin position="551"/>
        <end position="576"/>
    </location>
</feature>
<evidence type="ECO:0000256" key="2">
    <source>
        <dbReference type="ARBA" id="ARBA00022692"/>
    </source>
</evidence>
<feature type="disulfide bond" evidence="7">
    <location>
        <begin position="317"/>
        <end position="337"/>
    </location>
</feature>
<dbReference type="Pfam" id="PF01421">
    <property type="entry name" value="Reprolysin"/>
    <property type="match status" value="1"/>
</dbReference>
<keyword evidence="3 11" id="KW-1133">Transmembrane helix</keyword>
<organism evidence="15 16">
    <name type="scientific">Frieseomelitta varia</name>
    <dbReference type="NCBI Taxonomy" id="561572"/>
    <lineage>
        <taxon>Eukaryota</taxon>
        <taxon>Metazoa</taxon>
        <taxon>Ecdysozoa</taxon>
        <taxon>Arthropoda</taxon>
        <taxon>Hexapoda</taxon>
        <taxon>Insecta</taxon>
        <taxon>Pterygota</taxon>
        <taxon>Neoptera</taxon>
        <taxon>Endopterygota</taxon>
        <taxon>Hymenoptera</taxon>
        <taxon>Apocrita</taxon>
        <taxon>Aculeata</taxon>
        <taxon>Apoidea</taxon>
        <taxon>Anthophila</taxon>
        <taxon>Apidae</taxon>
        <taxon>Frieseomelitta</taxon>
    </lineage>
</organism>
<keyword evidence="4" id="KW-0378">Hydrolase</keyword>
<dbReference type="CDD" id="cd04269">
    <property type="entry name" value="ZnMc_adamalysin_II_like"/>
    <property type="match status" value="1"/>
</dbReference>
<keyword evidence="4" id="KW-0645">Protease</keyword>
<evidence type="ECO:0000313" key="15">
    <source>
        <dbReference type="EMBL" id="KAF3425717.1"/>
    </source>
</evidence>
<feature type="disulfide bond" evidence="9">
    <location>
        <begin position="166"/>
        <end position="246"/>
    </location>
</feature>
<feature type="region of interest" description="Disordered" evidence="10">
    <location>
        <begin position="699"/>
        <end position="720"/>
    </location>
</feature>
<feature type="disulfide bond" evidence="8">
    <location>
        <begin position="501"/>
        <end position="511"/>
    </location>
</feature>
<dbReference type="PANTHER" id="PTHR11905:SF159">
    <property type="entry name" value="ADAM METALLOPROTEASE"/>
    <property type="match status" value="1"/>
</dbReference>
<keyword evidence="16" id="KW-1185">Reference proteome</keyword>
<evidence type="ECO:0000259" key="12">
    <source>
        <dbReference type="PROSITE" id="PS50026"/>
    </source>
</evidence>
<dbReference type="GO" id="GO:0016020">
    <property type="term" value="C:membrane"/>
    <property type="evidence" value="ECO:0007669"/>
    <property type="project" value="UniProtKB-SubCell"/>
</dbReference>
<dbReference type="InterPro" id="IPR001590">
    <property type="entry name" value="Peptidase_M12B"/>
</dbReference>
<reference evidence="15" key="1">
    <citation type="submission" date="2019-11" db="EMBL/GenBank/DDBJ databases">
        <title>The nuclear and mitochondrial genomes of Frieseomelitta varia - a highly eusocial stingless bee (Meliponini) with a permanently sterile worker caste.</title>
        <authorList>
            <person name="Freitas F.C.P."/>
            <person name="Lourenco A.P."/>
            <person name="Nunes F.M.F."/>
            <person name="Paschoal A.R."/>
            <person name="Abreu F.C.P."/>
            <person name="Barbin F.O."/>
            <person name="Bataglia L."/>
            <person name="Cardoso-Junior C.A.M."/>
            <person name="Cervoni M.S."/>
            <person name="Silva S.R."/>
            <person name="Dalarmi F."/>
            <person name="Del Lama M.A."/>
            <person name="Depintor T.S."/>
            <person name="Ferreira K.M."/>
            <person name="Goria P.S."/>
            <person name="Jaskot M.C."/>
            <person name="Lago D.C."/>
            <person name="Luna-Lucena D."/>
            <person name="Moda L.M."/>
            <person name="Nascimento L."/>
            <person name="Pedrino M."/>
            <person name="Rabico F.O."/>
            <person name="Sanches F.C."/>
            <person name="Santos D.E."/>
            <person name="Santos C.G."/>
            <person name="Vieira J."/>
            <person name="Lopes T.F."/>
            <person name="Barchuk A.R."/>
            <person name="Hartfelder K."/>
            <person name="Simoes Z.L.P."/>
            <person name="Bitondi M.M.G."/>
            <person name="Pinheiro D.G."/>
        </authorList>
    </citation>
    <scope>NUCLEOTIDE SEQUENCE</scope>
    <source>
        <strain evidence="15">USP_RPSP 00005682</strain>
        <tissue evidence="15">Whole individual</tissue>
    </source>
</reference>
<protein>
    <recommendedName>
        <fullName evidence="17">Disintegrin and metalloproteinase domain-containing protein 12</fullName>
    </recommendedName>
</protein>
<feature type="region of interest" description="Disordered" evidence="10">
    <location>
        <begin position="760"/>
        <end position="815"/>
    </location>
</feature>
<keyword evidence="5 11" id="KW-0472">Membrane</keyword>
<evidence type="ECO:0000313" key="16">
    <source>
        <dbReference type="Proteomes" id="UP000655588"/>
    </source>
</evidence>
<dbReference type="InterPro" id="IPR000742">
    <property type="entry name" value="EGF"/>
</dbReference>
<feature type="disulfide bond" evidence="9">
    <location>
        <begin position="208"/>
        <end position="213"/>
    </location>
</feature>
<name>A0A833S0V6_9HYME</name>
<dbReference type="Pfam" id="PF08516">
    <property type="entry name" value="ADAM_CR"/>
    <property type="match status" value="1"/>
</dbReference>
<dbReference type="PROSITE" id="PS50214">
    <property type="entry name" value="DISINTEGRIN_2"/>
    <property type="match status" value="1"/>
</dbReference>
<feature type="compositionally biased region" description="Polar residues" evidence="10">
    <location>
        <begin position="766"/>
        <end position="775"/>
    </location>
</feature>
<evidence type="ECO:0000256" key="4">
    <source>
        <dbReference type="ARBA" id="ARBA00023049"/>
    </source>
</evidence>
<comment type="caution">
    <text evidence="15">The sequence shown here is derived from an EMBL/GenBank/DDBJ whole genome shotgun (WGS) entry which is preliminary data.</text>
</comment>
<keyword evidence="6 8" id="KW-1015">Disulfide bond</keyword>
<feature type="compositionally biased region" description="Basic and acidic residues" evidence="10">
    <location>
        <begin position="1"/>
        <end position="14"/>
    </location>
</feature>
<dbReference type="InterPro" id="IPR024079">
    <property type="entry name" value="MetalloPept_cat_dom_sf"/>
</dbReference>
<dbReference type="PROSITE" id="PS01186">
    <property type="entry name" value="EGF_2"/>
    <property type="match status" value="1"/>
</dbReference>
<evidence type="ECO:0000256" key="11">
    <source>
        <dbReference type="SAM" id="Phobius"/>
    </source>
</evidence>
<keyword evidence="9" id="KW-0862">Zinc</keyword>
<keyword evidence="2 11" id="KW-0812">Transmembrane</keyword>
<evidence type="ECO:0000256" key="7">
    <source>
        <dbReference type="PROSITE-ProRule" id="PRU00068"/>
    </source>
</evidence>
<comment type="subcellular location">
    <subcellularLocation>
        <location evidence="1">Membrane</location>
        <topology evidence="1">Single-pass membrane protein</topology>
    </subcellularLocation>
</comment>
<comment type="caution">
    <text evidence="8">Lacks conserved residue(s) required for the propagation of feature annotation.</text>
</comment>
<evidence type="ECO:0000259" key="14">
    <source>
        <dbReference type="PROSITE" id="PS50215"/>
    </source>
</evidence>
<evidence type="ECO:0000256" key="6">
    <source>
        <dbReference type="ARBA" id="ARBA00023157"/>
    </source>
</evidence>
<dbReference type="InterPro" id="IPR034027">
    <property type="entry name" value="Reprolysin_adamalysin"/>
</dbReference>
<feature type="disulfide bond" evidence="9">
    <location>
        <begin position="206"/>
        <end position="230"/>
    </location>
</feature>
<feature type="disulfide bond" evidence="8">
    <location>
        <begin position="519"/>
        <end position="528"/>
    </location>
</feature>
<feature type="binding site" evidence="9">
    <location>
        <position position="195"/>
    </location>
    <ligand>
        <name>Zn(2+)</name>
        <dbReference type="ChEBI" id="CHEBI:29105"/>
        <note>catalytic</note>
    </ligand>
</feature>
<evidence type="ECO:0000256" key="1">
    <source>
        <dbReference type="ARBA" id="ARBA00004167"/>
    </source>
</evidence>
<dbReference type="SMART" id="SM00608">
    <property type="entry name" value="ACR"/>
    <property type="match status" value="1"/>
</dbReference>
<sequence>MDKHETSVGREYRGYDGTPHHVLGHEHRGIVNRATRHKRAAEAIRGPYNANRHSRYVELVLVIDKNEYIALDENMDKVYQHCKDIANIINALYMPLNIFIALVGVQVWSDVDEITLSSNGDTTLSNFLRYRREKLVQDMPNDNAQLLTRITFEGGVVGKALKGPICTYEFSGGVSMDHSNVVGLVAATVAHEMGHNFGMEHDSADCECPEEKCIMASSSGSLGPTHWSTCSLEHLALAFEHGMDYCLRNKPQKLFDSPICGNGFVEPGEQCDCGLKENCDNPCCNVTTCMLHSNASCATGECCDLKTCRPKTAGTECRSAEHECDLPEYCTGQSEYCPVDVFKMDGESCSMGKAFCYQGSCRTHNDQCKLLWGPTGISSDAQCYEMNNKGSKHGNCGYNRVESSYVKCTDENLLCGMLHCKHLNERLEFGMESVAILSHSFINNGGKIIACRSAIVDLGLNQVDPGLAPDGAKCAPGKMCVNQKCMPVADLRASVSGGKACPNNCGGNGVCNSLGHCHCNRGFRPPDCTQPGVGGSEDSGPAEDPNARNDFIMALYIIFLGIVPMIALSSFGVWYLRNPGQHWKKNMMSTYVSNLDRVTEKCKPHAFASRGARRSNPRGHKFGRNFYERFVIFFSPRREGSRNTDRIFTVSDNLPAKEKLQITKADLISTTNPDAINCSNSIAMRKSMLLGNVDQSVAGRKPADVSDSDQAAQPSFVDGQARKNSIRTELGTKIAERIQQMQKKPTKNVKGLTVKTEVKFEHLNESRSGSSTGVTPRTGDPLVPDNKPCFKAPAPFYNKKPPPPPAPAQSLKPKI</sequence>
<dbReference type="InterPro" id="IPR006586">
    <property type="entry name" value="ADAM_Cys-rich"/>
</dbReference>
<dbReference type="PANTHER" id="PTHR11905">
    <property type="entry name" value="ADAM A DISINTEGRIN AND METALLOPROTEASE DOMAIN"/>
    <property type="match status" value="1"/>
</dbReference>
<dbReference type="InterPro" id="IPR001762">
    <property type="entry name" value="Disintegrin_dom"/>
</dbReference>
<accession>A0A833S0V6</accession>
<dbReference type="Proteomes" id="UP000655588">
    <property type="component" value="Unassembled WGS sequence"/>
</dbReference>
<dbReference type="SMART" id="SM00050">
    <property type="entry name" value="DISIN"/>
    <property type="match status" value="1"/>
</dbReference>
<evidence type="ECO:0000256" key="8">
    <source>
        <dbReference type="PROSITE-ProRule" id="PRU00076"/>
    </source>
</evidence>
<dbReference type="Pfam" id="PF00200">
    <property type="entry name" value="Disintegrin"/>
    <property type="match status" value="1"/>
</dbReference>